<dbReference type="InterPro" id="IPR001680">
    <property type="entry name" value="WD40_rpt"/>
</dbReference>
<dbReference type="STRING" id="71717.A0A4Y7TPS4"/>
<evidence type="ECO:0000256" key="10">
    <source>
        <dbReference type="SAM" id="MobiDB-lite"/>
    </source>
</evidence>
<comment type="cofactor">
    <cofactor evidence="9">
        <name>a divalent metal cation</name>
        <dbReference type="ChEBI" id="CHEBI:60240"/>
    </cofactor>
    <text evidence="9">Binds 2 metal cations per subunit in the catalytic exonuclease domain.</text>
</comment>
<dbReference type="PANTHER" id="PTHR15728:SF0">
    <property type="entry name" value="PAN2-PAN3 DEADENYLATION COMPLEX CATALYTIC SUBUNIT PAN2"/>
    <property type="match status" value="1"/>
</dbReference>
<keyword evidence="13" id="KW-1185">Reference proteome</keyword>
<keyword evidence="4 9" id="KW-0507">mRNA processing</keyword>
<dbReference type="FunFam" id="3.30.420.10:FF:000028">
    <property type="entry name" value="PAN2-PAN3 deadenylation complex catalytic subunit PAN2"/>
    <property type="match status" value="1"/>
</dbReference>
<feature type="compositionally biased region" description="Basic and acidic residues" evidence="10">
    <location>
        <begin position="410"/>
        <end position="426"/>
    </location>
</feature>
<comment type="catalytic activity">
    <reaction evidence="9">
        <text>Exonucleolytic cleavage of poly(A) to 5'-AMP.</text>
        <dbReference type="EC" id="3.1.13.4"/>
    </reaction>
</comment>
<dbReference type="InterPro" id="IPR030843">
    <property type="entry name" value="PAN2"/>
</dbReference>
<feature type="region of interest" description="Disordered" evidence="10">
    <location>
        <begin position="1062"/>
        <end position="1136"/>
    </location>
</feature>
<organism evidence="12 13">
    <name type="scientific">Coprinellus micaceus</name>
    <name type="common">Glistening ink-cap mushroom</name>
    <name type="synonym">Coprinus micaceus</name>
    <dbReference type="NCBI Taxonomy" id="71717"/>
    <lineage>
        <taxon>Eukaryota</taxon>
        <taxon>Fungi</taxon>
        <taxon>Dikarya</taxon>
        <taxon>Basidiomycota</taxon>
        <taxon>Agaricomycotina</taxon>
        <taxon>Agaricomycetes</taxon>
        <taxon>Agaricomycetidae</taxon>
        <taxon>Agaricales</taxon>
        <taxon>Agaricineae</taxon>
        <taxon>Psathyrellaceae</taxon>
        <taxon>Coprinellus</taxon>
    </lineage>
</organism>
<reference evidence="12 13" key="1">
    <citation type="journal article" date="2019" name="Nat. Ecol. Evol.">
        <title>Megaphylogeny resolves global patterns of mushroom evolution.</title>
        <authorList>
            <person name="Varga T."/>
            <person name="Krizsan K."/>
            <person name="Foldi C."/>
            <person name="Dima B."/>
            <person name="Sanchez-Garcia M."/>
            <person name="Sanchez-Ramirez S."/>
            <person name="Szollosi G.J."/>
            <person name="Szarkandi J.G."/>
            <person name="Papp V."/>
            <person name="Albert L."/>
            <person name="Andreopoulos W."/>
            <person name="Angelini C."/>
            <person name="Antonin V."/>
            <person name="Barry K.W."/>
            <person name="Bougher N.L."/>
            <person name="Buchanan P."/>
            <person name="Buyck B."/>
            <person name="Bense V."/>
            <person name="Catcheside P."/>
            <person name="Chovatia M."/>
            <person name="Cooper J."/>
            <person name="Damon W."/>
            <person name="Desjardin D."/>
            <person name="Finy P."/>
            <person name="Geml J."/>
            <person name="Haridas S."/>
            <person name="Hughes K."/>
            <person name="Justo A."/>
            <person name="Karasinski D."/>
            <person name="Kautmanova I."/>
            <person name="Kiss B."/>
            <person name="Kocsube S."/>
            <person name="Kotiranta H."/>
            <person name="LaButti K.M."/>
            <person name="Lechner B.E."/>
            <person name="Liimatainen K."/>
            <person name="Lipzen A."/>
            <person name="Lukacs Z."/>
            <person name="Mihaltcheva S."/>
            <person name="Morgado L.N."/>
            <person name="Niskanen T."/>
            <person name="Noordeloos M.E."/>
            <person name="Ohm R.A."/>
            <person name="Ortiz-Santana B."/>
            <person name="Ovrebo C."/>
            <person name="Racz N."/>
            <person name="Riley R."/>
            <person name="Savchenko A."/>
            <person name="Shiryaev A."/>
            <person name="Soop K."/>
            <person name="Spirin V."/>
            <person name="Szebenyi C."/>
            <person name="Tomsovsky M."/>
            <person name="Tulloss R.E."/>
            <person name="Uehling J."/>
            <person name="Grigoriev I.V."/>
            <person name="Vagvolgyi C."/>
            <person name="Papp T."/>
            <person name="Martin F.M."/>
            <person name="Miettinen O."/>
            <person name="Hibbett D.S."/>
            <person name="Nagy L.G."/>
        </authorList>
    </citation>
    <scope>NUCLEOTIDE SEQUENCE [LARGE SCALE GENOMIC DNA]</scope>
    <source>
        <strain evidence="12 13">FP101781</strain>
    </source>
</reference>
<dbReference type="Pfam" id="PF00929">
    <property type="entry name" value="RNase_T"/>
    <property type="match status" value="1"/>
</dbReference>
<dbReference type="OrthoDB" id="16516at2759"/>
<dbReference type="Pfam" id="PF13423">
    <property type="entry name" value="UCH_1"/>
    <property type="match status" value="1"/>
</dbReference>
<dbReference type="SMART" id="SM00479">
    <property type="entry name" value="EXOIII"/>
    <property type="match status" value="1"/>
</dbReference>
<dbReference type="SUPFAM" id="SSF50978">
    <property type="entry name" value="WD40 repeat-like"/>
    <property type="match status" value="1"/>
</dbReference>
<dbReference type="InterPro" id="IPR048841">
    <property type="entry name" value="PAN2_N"/>
</dbReference>
<comment type="domain">
    <text evidence="9">Contains a pseudo-UCH domain. This ubiquitin C-terminal hydrolase (UCH)-like or ubiquitin specific protease (USP)-like domain is predicted to be catalytically inactive because it lacks the active site catalytic triad characteristic of thiol proteases, with residues at the equivalent structural positions that are incompatible with catalysis, and it cannot bind ubiquitin. It functions as a structural scaffold for intra- and intermolecular interactions in the complex.</text>
</comment>
<comment type="subcellular location">
    <subcellularLocation>
        <location evidence="1 9">Cytoplasm</location>
    </subcellularLocation>
</comment>
<name>A0A4Y7TPS4_COPMI</name>
<comment type="caution">
    <text evidence="9">Lacks conserved residue(s) required for the propagation of feature annotation.</text>
</comment>
<evidence type="ECO:0000313" key="12">
    <source>
        <dbReference type="EMBL" id="TEB35918.1"/>
    </source>
</evidence>
<dbReference type="Gene3D" id="3.30.420.10">
    <property type="entry name" value="Ribonuclease H-like superfamily/Ribonuclease H"/>
    <property type="match status" value="1"/>
</dbReference>
<dbReference type="HAMAP" id="MF_03182">
    <property type="entry name" value="PAN2"/>
    <property type="match status" value="1"/>
</dbReference>
<keyword evidence="3" id="KW-0853">WD repeat</keyword>
<dbReference type="GO" id="GO:0004535">
    <property type="term" value="F:poly(A)-specific ribonuclease activity"/>
    <property type="evidence" value="ECO:0007669"/>
    <property type="project" value="UniProtKB-UniRule"/>
</dbReference>
<dbReference type="Pfam" id="PF20770">
    <property type="entry name" value="PAN2_N"/>
    <property type="match status" value="1"/>
</dbReference>
<feature type="binding site" evidence="9">
    <location>
        <position position="974"/>
    </location>
    <ligand>
        <name>a divalent metal cation</name>
        <dbReference type="ChEBI" id="CHEBI:60240"/>
        <note>catalytic</note>
    </ligand>
</feature>
<evidence type="ECO:0000256" key="6">
    <source>
        <dbReference type="ARBA" id="ARBA00022723"/>
    </source>
</evidence>
<comment type="subunit">
    <text evidence="9">Forms a heterotrimer with an asymmetric homodimer of the regulatory subunit PAN3 to form the poly(A)-nuclease (PAN) deadenylation complex.</text>
</comment>
<dbReference type="InterPro" id="IPR012337">
    <property type="entry name" value="RNaseH-like_sf"/>
</dbReference>
<dbReference type="Gene3D" id="2.130.10.10">
    <property type="entry name" value="YVTN repeat-like/Quinoprotein amine dehydrogenase"/>
    <property type="match status" value="1"/>
</dbReference>
<dbReference type="AlphaFoldDB" id="A0A4Y7TPS4"/>
<dbReference type="PROSITE" id="PS50235">
    <property type="entry name" value="USP_3"/>
    <property type="match status" value="1"/>
</dbReference>
<keyword evidence="5 9" id="KW-0540">Nuclease</keyword>
<dbReference type="GO" id="GO:0031251">
    <property type="term" value="C:PAN complex"/>
    <property type="evidence" value="ECO:0007669"/>
    <property type="project" value="UniProtKB-UniRule"/>
</dbReference>
<dbReference type="PANTHER" id="PTHR15728">
    <property type="entry name" value="DEADENYLATION COMPLEX CATALYTIC SUBUNIT PAN2"/>
    <property type="match status" value="1"/>
</dbReference>
<feature type="binding site" evidence="9">
    <location>
        <position position="867"/>
    </location>
    <ligand>
        <name>a divalent metal cation</name>
        <dbReference type="ChEBI" id="CHEBI:60240"/>
        <note>catalytic</note>
    </ligand>
</feature>
<gene>
    <name evidence="9" type="primary">PAN2</name>
    <name evidence="12" type="ORF">FA13DRAFT_1727471</name>
</gene>
<feature type="binding site" evidence="9">
    <location>
        <position position="865"/>
    </location>
    <ligand>
        <name>a divalent metal cation</name>
        <dbReference type="ChEBI" id="CHEBI:60240"/>
        <note>catalytic</note>
    </ligand>
</feature>
<evidence type="ECO:0000256" key="1">
    <source>
        <dbReference type="ARBA" id="ARBA00004496"/>
    </source>
</evidence>
<sequence>MTNVYHALPPITPTYPQSSTAIAFDPVSDILWTGSTLGNVTAYYGSRGLRGVSFPVGGGLPINKIIAGDSQVLACGHGGNGLGSWAKGGMNKWYHQTQSGISTFSNVYHAGHSIAVSMLNLELSFVNSMTGKAVRQVQTSSILTHLQFSHSSLLSGSSEGFIRLHDPRSGATRNDAAQSMVRAHQGSITGLQATGNYIFSVGMGERQSRPYPDPLVKVYDLRTMRALPPIPFSSGPAFIQVLPKRTCSVVVASMQGLLNVVDASDPAAAGEFHQLDLTSYLTSLAISPSGSYIAAGDAEGVIHLLSQAPGDTTVPFNGFEGQPIPWVGPPEPLPEIDWSHSTPLNSIGMPYYDAPLFSAWSPPVPIAPYYPPPARIPPQVLATMKMNDNIAYAPLPKELRGRRNLVPSGPKKETARFRSGKPRKELSGQPSLEHIEVPSFYRRVEIEYSKFGVEDFDFGFYNRTTYSGLETHILNSYTNSLVQSLHYIHPIRQLAKSHTTTNCLNEHCLLCELGFVSRMLEDAKGTNCQSSNFCRAVGVLAQAANLIELVDYGRESKEVDYAQKIQTFHRFLLDHLIAEGITQPQNPIIVQRWATDTQHAPSPITQLIGVDTKNIIVCQHCKAVREKDNLTHVLDLSYPRKGAFDSGSSKSFESILQQALLRKLTHKATCQKCKHLSTFSSRRSISSRHLPPLLAINASILNDEHQELWQDSRNKTFLKSRVQLHGQVGDALDPVGVSYELKSLVVKIAMKEKQSHLVSLVKIPDSELDAEYSSPWFIFNDFVVQNVSEEDVLSFPGKWKVPAIIYLERVDSEDTLDLRSLPSEMDPLLLCQDTSISQNRDHSAVRHQLLRQDELPTPGTIVAIDAEFVSMQQEETEYRSDGTKKVIRPARLSLARVSVLRGDGPQRGVPFIDDHIHTSETIVDYLTEFSGIKFGDLDPVHSRYTLTPLKVVYKKLRALIDRGCIFVGHGLSKDFRIINIFVPPDQVIDTVDLYFVKSRHRRLSLRFLSWYILKEHIQTDNHDSIEDSRSALNLYYAYQELESEGAFDQKLEEIYKEGRQYNFKPPPLPGSTSPTIQPTQSPTLRLAPAFTPGPQAPFTFSESNIRPSSQPSFGPGDIFSSPGSVSGSNSSNWRRA</sequence>
<dbReference type="GO" id="GO:0000932">
    <property type="term" value="C:P-body"/>
    <property type="evidence" value="ECO:0007669"/>
    <property type="project" value="TreeGrafter"/>
</dbReference>
<dbReference type="EMBL" id="QPFP01000006">
    <property type="protein sequence ID" value="TEB35918.1"/>
    <property type="molecule type" value="Genomic_DNA"/>
</dbReference>
<dbReference type="InterPro" id="IPR015943">
    <property type="entry name" value="WD40/YVTN_repeat-like_dom_sf"/>
</dbReference>
<evidence type="ECO:0000259" key="11">
    <source>
        <dbReference type="PROSITE" id="PS50235"/>
    </source>
</evidence>
<keyword evidence="6 9" id="KW-0479">Metal-binding</keyword>
<feature type="binding site" evidence="9">
    <location>
        <position position="1027"/>
    </location>
    <ligand>
        <name>a divalent metal cation</name>
        <dbReference type="ChEBI" id="CHEBI:60240"/>
        <note>catalytic</note>
    </ligand>
</feature>
<evidence type="ECO:0000256" key="8">
    <source>
        <dbReference type="ARBA" id="ARBA00022839"/>
    </source>
</evidence>
<accession>A0A4Y7TPS4</accession>
<dbReference type="GO" id="GO:0006397">
    <property type="term" value="P:mRNA processing"/>
    <property type="evidence" value="ECO:0007669"/>
    <property type="project" value="UniProtKB-KW"/>
</dbReference>
<proteinExistence type="inferred from homology"/>
<dbReference type="InterPro" id="IPR038765">
    <property type="entry name" value="Papain-like_cys_pep_sf"/>
</dbReference>
<dbReference type="Gene3D" id="3.90.70.10">
    <property type="entry name" value="Cysteine proteinases"/>
    <property type="match status" value="1"/>
</dbReference>
<feature type="region of interest" description="Disordered" evidence="10">
    <location>
        <begin position="401"/>
        <end position="429"/>
    </location>
</feature>
<evidence type="ECO:0000256" key="3">
    <source>
        <dbReference type="ARBA" id="ARBA00022574"/>
    </source>
</evidence>
<dbReference type="SUPFAM" id="SSF54001">
    <property type="entry name" value="Cysteine proteinases"/>
    <property type="match status" value="1"/>
</dbReference>
<feature type="compositionally biased region" description="Low complexity" evidence="10">
    <location>
        <begin position="1070"/>
        <end position="1083"/>
    </location>
</feature>
<evidence type="ECO:0000256" key="7">
    <source>
        <dbReference type="ARBA" id="ARBA00022801"/>
    </source>
</evidence>
<protein>
    <recommendedName>
        <fullName evidence="9">PAN2-PAN3 deadenylation complex catalytic subunit PAN2</fullName>
        <ecNumber evidence="9">3.1.13.4</ecNumber>
    </recommendedName>
    <alternativeName>
        <fullName evidence="9">PAB1P-dependent poly(A)-specific ribonuclease</fullName>
    </alternativeName>
    <alternativeName>
        <fullName evidence="9">Poly(A)-nuclease deadenylation complex subunit 2</fullName>
        <shortName evidence="9">PAN deadenylation complex subunit 2</shortName>
    </alternativeName>
</protein>
<dbReference type="GO" id="GO:0046872">
    <property type="term" value="F:metal ion binding"/>
    <property type="evidence" value="ECO:0007669"/>
    <property type="project" value="UniProtKB-KW"/>
</dbReference>
<evidence type="ECO:0000256" key="2">
    <source>
        <dbReference type="ARBA" id="ARBA00022490"/>
    </source>
</evidence>
<comment type="caution">
    <text evidence="12">The sequence shown here is derived from an EMBL/GenBank/DDBJ whole genome shotgun (WGS) entry which is preliminary data.</text>
</comment>
<evidence type="ECO:0000256" key="4">
    <source>
        <dbReference type="ARBA" id="ARBA00022664"/>
    </source>
</evidence>
<keyword evidence="7 9" id="KW-0378">Hydrolase</keyword>
<comment type="function">
    <text evidence="9">Catalytic subunit of the poly(A)-nuclease (PAN) deadenylation complex, one of two cytoplasmic mRNA deadenylases involved in mRNA turnover. PAN specifically shortens poly(A) tails of RNA and the activity is stimulated by poly(A)-binding protein PAB1. PAN deadenylation is followed by rapid degradation of the shortened mRNA tails by the CCR4-NOT complex. Deadenylated mRNAs are then degraded by two alternative mechanisms, namely exosome-mediated 3'-5' exonucleolytic degradation, or deadenlyation-dependent mRNA decaping and subsequent 5'-3' exonucleolytic degradation by XRN1. May also be involved in post-transcriptional maturation of mRNA poly(A) tails.</text>
</comment>
<keyword evidence="8 9" id="KW-0269">Exonuclease</keyword>
<dbReference type="EC" id="3.1.13.4" evidence="9"/>
<feature type="compositionally biased region" description="Polar residues" evidence="10">
    <location>
        <begin position="1098"/>
        <end position="1112"/>
    </location>
</feature>
<dbReference type="GO" id="GO:0003676">
    <property type="term" value="F:nucleic acid binding"/>
    <property type="evidence" value="ECO:0007669"/>
    <property type="project" value="InterPro"/>
</dbReference>
<dbReference type="InterPro" id="IPR028889">
    <property type="entry name" value="USP"/>
</dbReference>
<comment type="similarity">
    <text evidence="9">Belongs to the peptidase C19 family. PAN2 subfamily.</text>
</comment>
<dbReference type="InterPro" id="IPR036397">
    <property type="entry name" value="RNaseH_sf"/>
</dbReference>
<dbReference type="InterPro" id="IPR013520">
    <property type="entry name" value="Ribonucl_H"/>
</dbReference>
<dbReference type="Proteomes" id="UP000298030">
    <property type="component" value="Unassembled WGS sequence"/>
</dbReference>
<dbReference type="InterPro" id="IPR036322">
    <property type="entry name" value="WD40_repeat_dom_sf"/>
</dbReference>
<feature type="compositionally biased region" description="Low complexity" evidence="10">
    <location>
        <begin position="1120"/>
        <end position="1136"/>
    </location>
</feature>
<evidence type="ECO:0000256" key="5">
    <source>
        <dbReference type="ARBA" id="ARBA00022722"/>
    </source>
</evidence>
<dbReference type="SUPFAM" id="SSF53098">
    <property type="entry name" value="Ribonuclease H-like"/>
    <property type="match status" value="1"/>
</dbReference>
<dbReference type="CDD" id="cd06143">
    <property type="entry name" value="PAN2_exo"/>
    <property type="match status" value="1"/>
</dbReference>
<dbReference type="InterPro" id="IPR028881">
    <property type="entry name" value="PAN2_UCH_dom"/>
</dbReference>
<evidence type="ECO:0000313" key="13">
    <source>
        <dbReference type="Proteomes" id="UP000298030"/>
    </source>
</evidence>
<comment type="activity regulation">
    <text evidence="9">Positively regulated by the regulatory subunit PAN3.</text>
</comment>
<dbReference type="GO" id="GO:0000289">
    <property type="term" value="P:nuclear-transcribed mRNA poly(A) tail shortening"/>
    <property type="evidence" value="ECO:0007669"/>
    <property type="project" value="UniProtKB-UniRule"/>
</dbReference>
<dbReference type="InterPro" id="IPR050785">
    <property type="entry name" value="PAN2-PAN3_catalytic_subunit"/>
</dbReference>
<evidence type="ECO:0000256" key="9">
    <source>
        <dbReference type="HAMAP-Rule" id="MF_03182"/>
    </source>
</evidence>
<keyword evidence="2 9" id="KW-0963">Cytoplasm</keyword>
<dbReference type="SMART" id="SM00320">
    <property type="entry name" value="WD40"/>
    <property type="match status" value="3"/>
</dbReference>
<comment type="domain">
    <text evidence="9">The linker, or PAN3 interaction domain (PID), between the WD40 repeats and the pseudo-UCH domain mediates interaction with PAN3.</text>
</comment>
<feature type="domain" description="USP" evidence="11">
    <location>
        <begin position="467"/>
        <end position="810"/>
    </location>
</feature>